<dbReference type="RefSeq" id="WP_189668744.1">
    <property type="nucleotide sequence ID" value="NZ_BNAS01000002.1"/>
</dbReference>
<organism evidence="3 4">
    <name type="scientific">Promicromonospora soli</name>
    <dbReference type="NCBI Taxonomy" id="2035533"/>
    <lineage>
        <taxon>Bacteria</taxon>
        <taxon>Bacillati</taxon>
        <taxon>Actinomycetota</taxon>
        <taxon>Actinomycetes</taxon>
        <taxon>Micrococcales</taxon>
        <taxon>Promicromonosporaceae</taxon>
        <taxon>Promicromonospora</taxon>
    </lineage>
</organism>
<reference evidence="3" key="2">
    <citation type="submission" date="2020-09" db="EMBL/GenBank/DDBJ databases">
        <authorList>
            <person name="Sun Q."/>
            <person name="Zhou Y."/>
        </authorList>
    </citation>
    <scope>NUCLEOTIDE SEQUENCE</scope>
    <source>
        <strain evidence="3">CGMCC 4.7398</strain>
    </source>
</reference>
<proteinExistence type="inferred from homology"/>
<gene>
    <name evidence="3" type="ORF">GCM10017772_16170</name>
</gene>
<dbReference type="Pfam" id="PF03795">
    <property type="entry name" value="YCII"/>
    <property type="match status" value="1"/>
</dbReference>
<evidence type="ECO:0000256" key="1">
    <source>
        <dbReference type="ARBA" id="ARBA00007689"/>
    </source>
</evidence>
<evidence type="ECO:0000313" key="3">
    <source>
        <dbReference type="EMBL" id="GHH70098.1"/>
    </source>
</evidence>
<name>A0A919FQI9_9MICO</name>
<dbReference type="PANTHER" id="PTHR35174">
    <property type="entry name" value="BLL7171 PROTEIN-RELATED"/>
    <property type="match status" value="1"/>
</dbReference>
<dbReference type="InterPro" id="IPR011008">
    <property type="entry name" value="Dimeric_a/b-barrel"/>
</dbReference>
<dbReference type="SUPFAM" id="SSF54909">
    <property type="entry name" value="Dimeric alpha+beta barrel"/>
    <property type="match status" value="1"/>
</dbReference>
<keyword evidence="4" id="KW-1185">Reference proteome</keyword>
<dbReference type="InterPro" id="IPR005545">
    <property type="entry name" value="YCII"/>
</dbReference>
<dbReference type="Proteomes" id="UP000627369">
    <property type="component" value="Unassembled WGS sequence"/>
</dbReference>
<comment type="similarity">
    <text evidence="1">Belongs to the YciI family.</text>
</comment>
<dbReference type="PANTHER" id="PTHR35174:SF3">
    <property type="entry name" value="BLL7171 PROTEIN"/>
    <property type="match status" value="1"/>
</dbReference>
<evidence type="ECO:0000313" key="4">
    <source>
        <dbReference type="Proteomes" id="UP000627369"/>
    </source>
</evidence>
<feature type="domain" description="YCII-related" evidence="2">
    <location>
        <begin position="31"/>
        <end position="111"/>
    </location>
</feature>
<dbReference type="Gene3D" id="3.30.70.1060">
    <property type="entry name" value="Dimeric alpha+beta barrel"/>
    <property type="match status" value="1"/>
</dbReference>
<comment type="caution">
    <text evidence="3">The sequence shown here is derived from an EMBL/GenBank/DDBJ whole genome shotgun (WGS) entry which is preliminary data.</text>
</comment>
<evidence type="ECO:0000259" key="2">
    <source>
        <dbReference type="Pfam" id="PF03795"/>
    </source>
</evidence>
<sequence length="123" mass="13421">MRYTILLHYPEMTPEDLGPGGWEEGEREFDAYATALDQAGVLISAEVLQPSSSTTTVTVRDGELRIQDGPFAETKEQLGGTFVVDVPDLDAALAWAQKAPSVQWGAVEVRPSATHFENGAWTR</sequence>
<protein>
    <recommendedName>
        <fullName evidence="2">YCII-related domain-containing protein</fullName>
    </recommendedName>
</protein>
<dbReference type="EMBL" id="BNAS01000002">
    <property type="protein sequence ID" value="GHH70098.1"/>
    <property type="molecule type" value="Genomic_DNA"/>
</dbReference>
<reference evidence="3" key="1">
    <citation type="journal article" date="2014" name="Int. J. Syst. Evol. Microbiol.">
        <title>Complete genome sequence of Corynebacterium casei LMG S-19264T (=DSM 44701T), isolated from a smear-ripened cheese.</title>
        <authorList>
            <consortium name="US DOE Joint Genome Institute (JGI-PGF)"/>
            <person name="Walter F."/>
            <person name="Albersmeier A."/>
            <person name="Kalinowski J."/>
            <person name="Ruckert C."/>
        </authorList>
    </citation>
    <scope>NUCLEOTIDE SEQUENCE</scope>
    <source>
        <strain evidence="3">CGMCC 4.7398</strain>
    </source>
</reference>
<accession>A0A919FQI9</accession>
<dbReference type="AlphaFoldDB" id="A0A919FQI9"/>